<gene>
    <name evidence="9" type="primary">tehA</name>
    <name evidence="9" type="ORF">Mcate_00038</name>
</gene>
<dbReference type="AlphaFoldDB" id="A0A399E5Q7"/>
<feature type="transmembrane region" description="Helical" evidence="8">
    <location>
        <begin position="145"/>
        <end position="165"/>
    </location>
</feature>
<feature type="transmembrane region" description="Helical" evidence="8">
    <location>
        <begin position="249"/>
        <end position="274"/>
    </location>
</feature>
<dbReference type="EMBL" id="QWKX01000001">
    <property type="protein sequence ID" value="RIH80067.1"/>
    <property type="molecule type" value="Genomic_DNA"/>
</dbReference>
<dbReference type="GO" id="GO:0000319">
    <property type="term" value="F:sulfite transmembrane transporter activity"/>
    <property type="evidence" value="ECO:0007669"/>
    <property type="project" value="TreeGrafter"/>
</dbReference>
<feature type="transmembrane region" description="Helical" evidence="8">
    <location>
        <begin position="211"/>
        <end position="229"/>
    </location>
</feature>
<protein>
    <submittedName>
        <fullName evidence="9">Tellurite resistance protein TehA</fullName>
    </submittedName>
</protein>
<keyword evidence="3" id="KW-0813">Transport</keyword>
<dbReference type="PANTHER" id="PTHR31686">
    <property type="match status" value="1"/>
</dbReference>
<feature type="transmembrane region" description="Helical" evidence="8">
    <location>
        <begin position="82"/>
        <end position="100"/>
    </location>
</feature>
<name>A0A399E5Q7_9DEIN</name>
<dbReference type="InterPro" id="IPR051629">
    <property type="entry name" value="Sulfite_efflux_TDT"/>
</dbReference>
<dbReference type="Proteomes" id="UP000266089">
    <property type="component" value="Unassembled WGS sequence"/>
</dbReference>
<reference evidence="9 10" key="1">
    <citation type="submission" date="2018-08" db="EMBL/GenBank/DDBJ databases">
        <title>Meiothermus cateniformans JCM 15151 genome sequencing project.</title>
        <authorList>
            <person name="Da Costa M.S."/>
            <person name="Albuquerque L."/>
            <person name="Raposo P."/>
            <person name="Froufe H.J.C."/>
            <person name="Barroso C.S."/>
            <person name="Egas C."/>
        </authorList>
    </citation>
    <scope>NUCLEOTIDE SEQUENCE [LARGE SCALE GENOMIC DNA]</scope>
    <source>
        <strain evidence="9 10">JCM 15151</strain>
    </source>
</reference>
<keyword evidence="4" id="KW-1003">Cell membrane</keyword>
<dbReference type="PANTHER" id="PTHR31686:SF1">
    <property type="entry name" value="SULFITE EFFLUX PUMP SSU1"/>
    <property type="match status" value="1"/>
</dbReference>
<dbReference type="InterPro" id="IPR038665">
    <property type="entry name" value="Voltage-dep_anion_channel_sf"/>
</dbReference>
<comment type="caution">
    <text evidence="9">The sequence shown here is derived from an EMBL/GenBank/DDBJ whole genome shotgun (WGS) entry which is preliminary data.</text>
</comment>
<feature type="transmembrane region" description="Helical" evidence="8">
    <location>
        <begin position="112"/>
        <end position="133"/>
    </location>
</feature>
<evidence type="ECO:0000313" key="10">
    <source>
        <dbReference type="Proteomes" id="UP000266089"/>
    </source>
</evidence>
<feature type="transmembrane region" description="Helical" evidence="8">
    <location>
        <begin position="286"/>
        <end position="310"/>
    </location>
</feature>
<sequence>MEAAVPAAPSMRYLNPAWFAAVMGTGVLALALAQFGLVGLALPLYGLALLAMAGLLGLYLVKLLRFPQAALADLQHPLLSQMLPTLPIALLVLSLATRALPLGPWAVPLGQGLFLLGTPLIFVVGLLVVYWVSTRLRLPIEAASGAWFIPPVSALLVPMAGGLWLSSFPKAWQKELWVVSGLFLGIGLFLFLFVLPSFLQRLYGYGRLEPHLLPSVFIGLAPVGLLVLAPWRWLEGGVQAGFIPESYGAAWPVIGLAVWGLGVWWLAYSLLLLLDTLLVECRRMQFHFAPGWWGFVFPLGAFTLATLALARALDSAFLGGLAWGLLGLLGVFWLWVVFYSIRAWAGLGALRPPKGP</sequence>
<evidence type="ECO:0000256" key="4">
    <source>
        <dbReference type="ARBA" id="ARBA00022475"/>
    </source>
</evidence>
<proteinExistence type="inferred from homology"/>
<dbReference type="GO" id="GO:0005886">
    <property type="term" value="C:plasma membrane"/>
    <property type="evidence" value="ECO:0007669"/>
    <property type="project" value="UniProtKB-SubCell"/>
</dbReference>
<dbReference type="Pfam" id="PF03595">
    <property type="entry name" value="SLAC1"/>
    <property type="match status" value="1"/>
</dbReference>
<feature type="transmembrane region" description="Helical" evidence="8">
    <location>
        <begin position="17"/>
        <end position="36"/>
    </location>
</feature>
<dbReference type="RefSeq" id="WP_027886580.1">
    <property type="nucleotide sequence ID" value="NZ_JBHSXZ010000016.1"/>
</dbReference>
<dbReference type="OrthoDB" id="958273at2"/>
<organism evidence="9 10">
    <name type="scientific">Meiothermus taiwanensis</name>
    <dbReference type="NCBI Taxonomy" id="172827"/>
    <lineage>
        <taxon>Bacteria</taxon>
        <taxon>Thermotogati</taxon>
        <taxon>Deinococcota</taxon>
        <taxon>Deinococci</taxon>
        <taxon>Thermales</taxon>
        <taxon>Thermaceae</taxon>
        <taxon>Meiothermus</taxon>
    </lineage>
</organism>
<dbReference type="Gene3D" id="1.50.10.150">
    <property type="entry name" value="Voltage-dependent anion channel"/>
    <property type="match status" value="1"/>
</dbReference>
<feature type="transmembrane region" description="Helical" evidence="8">
    <location>
        <begin position="316"/>
        <end position="341"/>
    </location>
</feature>
<evidence type="ECO:0000256" key="3">
    <source>
        <dbReference type="ARBA" id="ARBA00022448"/>
    </source>
</evidence>
<evidence type="ECO:0000256" key="8">
    <source>
        <dbReference type="SAM" id="Phobius"/>
    </source>
</evidence>
<evidence type="ECO:0000256" key="2">
    <source>
        <dbReference type="ARBA" id="ARBA00008566"/>
    </source>
</evidence>
<evidence type="ECO:0000256" key="6">
    <source>
        <dbReference type="ARBA" id="ARBA00022989"/>
    </source>
</evidence>
<keyword evidence="5 8" id="KW-0812">Transmembrane</keyword>
<feature type="transmembrane region" description="Helical" evidence="8">
    <location>
        <begin position="42"/>
        <end position="61"/>
    </location>
</feature>
<evidence type="ECO:0000256" key="1">
    <source>
        <dbReference type="ARBA" id="ARBA00004651"/>
    </source>
</evidence>
<feature type="transmembrane region" description="Helical" evidence="8">
    <location>
        <begin position="177"/>
        <end position="199"/>
    </location>
</feature>
<comment type="subcellular location">
    <subcellularLocation>
        <location evidence="1">Cell membrane</location>
        <topology evidence="1">Multi-pass membrane protein</topology>
    </subcellularLocation>
</comment>
<dbReference type="InterPro" id="IPR004695">
    <property type="entry name" value="SLAC1/Mae1/Ssu1/TehA"/>
</dbReference>
<keyword evidence="7 8" id="KW-0472">Membrane</keyword>
<comment type="similarity">
    <text evidence="2">Belongs to the tellurite-resistance/dicarboxylate transporter (TDT) family.</text>
</comment>
<evidence type="ECO:0000256" key="7">
    <source>
        <dbReference type="ARBA" id="ARBA00023136"/>
    </source>
</evidence>
<evidence type="ECO:0000313" key="9">
    <source>
        <dbReference type="EMBL" id="RIH80067.1"/>
    </source>
</evidence>
<evidence type="ECO:0000256" key="5">
    <source>
        <dbReference type="ARBA" id="ARBA00022692"/>
    </source>
</evidence>
<accession>A0A399E5Q7</accession>
<keyword evidence="6 8" id="KW-1133">Transmembrane helix</keyword>